<accession>A0A8K0WQL3</accession>
<dbReference type="AlphaFoldDB" id="A0A8K0WQL3"/>
<dbReference type="Proteomes" id="UP000813444">
    <property type="component" value="Unassembled WGS sequence"/>
</dbReference>
<dbReference type="CDD" id="cd14688">
    <property type="entry name" value="bZIP_YAP"/>
    <property type="match status" value="1"/>
</dbReference>
<feature type="region of interest" description="Disordered" evidence="1">
    <location>
        <begin position="184"/>
        <end position="220"/>
    </location>
</feature>
<sequence>MTSEKAGGPAPAKSASTRIRDNQRRSRARRKEYLEDLQRKIHEYERRGVEATREMQQAARSVALENQKLRVLLGRYGVSEDDIRSFLQSYDGEPLPPTPLPAGIAMKRETLPLPSLAESRSVDADGGCGQRKNCCFSSSAASSVASSSVLAPMPINLAPPIMPAHTTDQGCCGGKTQCTMDQNELSTSATSTARTSPAPTLSSQPPPPVSPTTTDTSLVSPHEMSCTAAARIIAQMHGHGDDNLAKAALGCNPTEECVVKNTTLFQVLETHPTI</sequence>
<evidence type="ECO:0000313" key="3">
    <source>
        <dbReference type="Proteomes" id="UP000813444"/>
    </source>
</evidence>
<evidence type="ECO:0000313" key="2">
    <source>
        <dbReference type="EMBL" id="KAH7318249.1"/>
    </source>
</evidence>
<name>A0A8K0WQL3_9HYPO</name>
<protein>
    <recommendedName>
        <fullName evidence="4">BZIP domain-containing protein</fullName>
    </recommendedName>
</protein>
<comment type="caution">
    <text evidence="2">The sequence shown here is derived from an EMBL/GenBank/DDBJ whole genome shotgun (WGS) entry which is preliminary data.</text>
</comment>
<evidence type="ECO:0008006" key="4">
    <source>
        <dbReference type="Google" id="ProtNLM"/>
    </source>
</evidence>
<feature type="compositionally biased region" description="Low complexity" evidence="1">
    <location>
        <begin position="185"/>
        <end position="203"/>
    </location>
</feature>
<feature type="region of interest" description="Disordered" evidence="1">
    <location>
        <begin position="1"/>
        <end position="33"/>
    </location>
</feature>
<proteinExistence type="predicted"/>
<keyword evidence="3" id="KW-1185">Reference proteome</keyword>
<dbReference type="OrthoDB" id="4505928at2759"/>
<evidence type="ECO:0000256" key="1">
    <source>
        <dbReference type="SAM" id="MobiDB-lite"/>
    </source>
</evidence>
<organism evidence="2 3">
    <name type="scientific">Stachybotrys elegans</name>
    <dbReference type="NCBI Taxonomy" id="80388"/>
    <lineage>
        <taxon>Eukaryota</taxon>
        <taxon>Fungi</taxon>
        <taxon>Dikarya</taxon>
        <taxon>Ascomycota</taxon>
        <taxon>Pezizomycotina</taxon>
        <taxon>Sordariomycetes</taxon>
        <taxon>Hypocreomycetidae</taxon>
        <taxon>Hypocreales</taxon>
        <taxon>Stachybotryaceae</taxon>
        <taxon>Stachybotrys</taxon>
    </lineage>
</organism>
<feature type="compositionally biased region" description="Low complexity" evidence="1">
    <location>
        <begin position="211"/>
        <end position="220"/>
    </location>
</feature>
<dbReference type="PANTHER" id="PTHR42070:SF1">
    <property type="entry name" value="FILAMENT ASSOCIATED PROTEIN, PUTATIVE (AFU_ORTHOLOGUE AFUA_8G06630)-RELATED"/>
    <property type="match status" value="1"/>
</dbReference>
<reference evidence="2" key="1">
    <citation type="journal article" date="2021" name="Nat. Commun.">
        <title>Genetic determinants of endophytism in the Arabidopsis root mycobiome.</title>
        <authorList>
            <person name="Mesny F."/>
            <person name="Miyauchi S."/>
            <person name="Thiergart T."/>
            <person name="Pickel B."/>
            <person name="Atanasova L."/>
            <person name="Karlsson M."/>
            <person name="Huettel B."/>
            <person name="Barry K.W."/>
            <person name="Haridas S."/>
            <person name="Chen C."/>
            <person name="Bauer D."/>
            <person name="Andreopoulos W."/>
            <person name="Pangilinan J."/>
            <person name="LaButti K."/>
            <person name="Riley R."/>
            <person name="Lipzen A."/>
            <person name="Clum A."/>
            <person name="Drula E."/>
            <person name="Henrissat B."/>
            <person name="Kohler A."/>
            <person name="Grigoriev I.V."/>
            <person name="Martin F.M."/>
            <person name="Hacquard S."/>
        </authorList>
    </citation>
    <scope>NUCLEOTIDE SEQUENCE</scope>
    <source>
        <strain evidence="2">MPI-CAGE-CH-0235</strain>
    </source>
</reference>
<gene>
    <name evidence="2" type="ORF">B0I35DRAFT_478773</name>
</gene>
<dbReference type="PANTHER" id="PTHR42070">
    <property type="entry name" value="FILAMENT ASSOCIATED PROTEIN, PUTATIVE (AFU_ORTHOLOGUE AFUA_8G06630)-RELATED"/>
    <property type="match status" value="1"/>
</dbReference>
<dbReference type="EMBL" id="JAGPNK010000007">
    <property type="protein sequence ID" value="KAH7318249.1"/>
    <property type="molecule type" value="Genomic_DNA"/>
</dbReference>